<comment type="caution">
    <text evidence="1">The sequence shown here is derived from an EMBL/GenBank/DDBJ whole genome shotgun (WGS) entry which is preliminary data.</text>
</comment>
<accession>A0A1B7L8I9</accession>
<sequence length="79" mass="8626">MESVHGHEVLKMMLGSETAWTAATLVAAIKEKFGEQTRYHTCSARGLDAEALVAFLAQKGKFIDEGQGFTTSPDKICQH</sequence>
<gene>
    <name evidence="1" type="ORF">A9B99_02455</name>
</gene>
<keyword evidence="2" id="KW-1185">Reference proteome</keyword>
<evidence type="ECO:0008006" key="3">
    <source>
        <dbReference type="Google" id="ProtNLM"/>
    </source>
</evidence>
<evidence type="ECO:0000313" key="2">
    <source>
        <dbReference type="Proteomes" id="UP000078225"/>
    </source>
</evidence>
<protein>
    <recommendedName>
        <fullName evidence="3">Metal-binding protein</fullName>
    </recommendedName>
</protein>
<dbReference type="RefSeq" id="WP_064594266.1">
    <property type="nucleotide sequence ID" value="NZ_JBDJAE010000001.1"/>
</dbReference>
<name>A0A1B7L8I9_9ENTR</name>
<dbReference type="Pfam" id="PF10678">
    <property type="entry name" value="DUF2492"/>
    <property type="match status" value="1"/>
</dbReference>
<dbReference type="OrthoDB" id="285410at2"/>
<dbReference type="EMBL" id="LYRP01000001">
    <property type="protein sequence ID" value="OAT78606.1"/>
    <property type="molecule type" value="Genomic_DNA"/>
</dbReference>
<dbReference type="Proteomes" id="UP000078225">
    <property type="component" value="Unassembled WGS sequence"/>
</dbReference>
<dbReference type="STRING" id="1691903.A9B99_02455"/>
<evidence type="ECO:0000313" key="1">
    <source>
        <dbReference type="EMBL" id="OAT78606.1"/>
    </source>
</evidence>
<dbReference type="InterPro" id="IPR019620">
    <property type="entry name" value="Metal-bd_prot_put"/>
</dbReference>
<reference evidence="2" key="1">
    <citation type="submission" date="2016-05" db="EMBL/GenBank/DDBJ databases">
        <authorList>
            <person name="Behera P."/>
            <person name="Vaishampayan P."/>
            <person name="Singh N."/>
            <person name="Raina V."/>
            <person name="Suar M."/>
            <person name="Pattnaik A."/>
            <person name="Rastogi G."/>
        </authorList>
    </citation>
    <scope>NUCLEOTIDE SEQUENCE [LARGE SCALE GENOMIC DNA]</scope>
    <source>
        <strain evidence="2">MP23</strain>
    </source>
</reference>
<organism evidence="1 2">
    <name type="scientific">Mangrovibacter phragmitis</name>
    <dbReference type="NCBI Taxonomy" id="1691903"/>
    <lineage>
        <taxon>Bacteria</taxon>
        <taxon>Pseudomonadati</taxon>
        <taxon>Pseudomonadota</taxon>
        <taxon>Gammaproteobacteria</taxon>
        <taxon>Enterobacterales</taxon>
        <taxon>Enterobacteriaceae</taxon>
        <taxon>Mangrovibacter</taxon>
    </lineage>
</organism>
<proteinExistence type="predicted"/>
<dbReference type="AlphaFoldDB" id="A0A1B7L8I9"/>
<dbReference type="NCBIfam" id="TIGR03853">
    <property type="entry name" value="matur_matur"/>
    <property type="match status" value="1"/>
</dbReference>